<gene>
    <name evidence="2" type="ORF">BSQ50_05120</name>
</gene>
<dbReference type="InterPro" id="IPR004843">
    <property type="entry name" value="Calcineurin-like_PHP"/>
</dbReference>
<organism evidence="2 3">
    <name type="scientific">Liquorilactobacillus nagelii</name>
    <dbReference type="NCBI Taxonomy" id="82688"/>
    <lineage>
        <taxon>Bacteria</taxon>
        <taxon>Bacillati</taxon>
        <taxon>Bacillota</taxon>
        <taxon>Bacilli</taxon>
        <taxon>Lactobacillales</taxon>
        <taxon>Lactobacillaceae</taxon>
        <taxon>Liquorilactobacillus</taxon>
    </lineage>
</organism>
<dbReference type="RefSeq" id="WP_148126615.1">
    <property type="nucleotide sequence ID" value="NZ_CP018180.1"/>
</dbReference>
<evidence type="ECO:0000313" key="3">
    <source>
        <dbReference type="Proteomes" id="UP000324497"/>
    </source>
</evidence>
<sequence length="285" mass="32612">MQLRLNSNETFKICQLTDIHLGASPLIGKSQQTLAALGKFLSVNSFNLIMITGDLIWGKLVKDPQAVLYKLYDLLNKFEVPVAVTYGNHDTEGKFNRQNLRNLESHLIFPADKHHSFITADRENYTLEVFRDNGELAHLIYVWDSGSYSKWQNKEEYAAIEPEQIEWFNHLPYKRAASSIDLGFLHIPLKEYQLATEKIIQGKKKEKICSPVTNSGLFYSLARKQNVKAIFAGHDHDNNFIGEYRGIKLGYGNITGYNAYGTLPRGVRVIELMNDCFKTETQLFE</sequence>
<reference evidence="2 3" key="1">
    <citation type="submission" date="2016-11" db="EMBL/GenBank/DDBJ databases">
        <title>Interaction between Lactobacillus species and yeast in water kefir.</title>
        <authorList>
            <person name="Behr J."/>
            <person name="Xu D."/>
            <person name="Vogel R.F."/>
        </authorList>
    </citation>
    <scope>NUCLEOTIDE SEQUENCE [LARGE SCALE GENOMIC DNA]</scope>
    <source>
        <strain evidence="2 3">TMW 1.1827</strain>
    </source>
</reference>
<dbReference type="InterPro" id="IPR029052">
    <property type="entry name" value="Metallo-depent_PP-like"/>
</dbReference>
<feature type="domain" description="Calcineurin-like phosphoesterase" evidence="1">
    <location>
        <begin position="11"/>
        <end position="237"/>
    </location>
</feature>
<accession>A0A3Q8D0B9</accession>
<proteinExistence type="predicted"/>
<dbReference type="SUPFAM" id="SSF56300">
    <property type="entry name" value="Metallo-dependent phosphatases"/>
    <property type="match status" value="1"/>
</dbReference>
<dbReference type="GO" id="GO:0005737">
    <property type="term" value="C:cytoplasm"/>
    <property type="evidence" value="ECO:0007669"/>
    <property type="project" value="TreeGrafter"/>
</dbReference>
<keyword evidence="3" id="KW-1185">Reference proteome</keyword>
<dbReference type="GO" id="GO:0016788">
    <property type="term" value="F:hydrolase activity, acting on ester bonds"/>
    <property type="evidence" value="ECO:0007669"/>
    <property type="project" value="TreeGrafter"/>
</dbReference>
<dbReference type="Pfam" id="PF00149">
    <property type="entry name" value="Metallophos"/>
    <property type="match status" value="1"/>
</dbReference>
<dbReference type="Proteomes" id="UP000324497">
    <property type="component" value="Chromosome"/>
</dbReference>
<evidence type="ECO:0000313" key="2">
    <source>
        <dbReference type="EMBL" id="AUJ31993.1"/>
    </source>
</evidence>
<evidence type="ECO:0000259" key="1">
    <source>
        <dbReference type="Pfam" id="PF00149"/>
    </source>
</evidence>
<dbReference type="EMBL" id="CP018180">
    <property type="protein sequence ID" value="AUJ31993.1"/>
    <property type="molecule type" value="Genomic_DNA"/>
</dbReference>
<dbReference type="AlphaFoldDB" id="A0A3Q8D0B9"/>
<name>A0A3Q8D0B9_9LACO</name>
<dbReference type="PANTHER" id="PTHR32440">
    <property type="entry name" value="PHOSPHATASE DCR2-RELATED-RELATED"/>
    <property type="match status" value="1"/>
</dbReference>
<dbReference type="PANTHER" id="PTHR32440:SF11">
    <property type="entry name" value="METALLOPHOSPHOESTERASE DOMAIN-CONTAINING PROTEIN"/>
    <property type="match status" value="1"/>
</dbReference>
<dbReference type="Gene3D" id="3.60.21.10">
    <property type="match status" value="1"/>
</dbReference>
<dbReference type="KEGG" id="lng:BSQ50_05120"/>
<protein>
    <submittedName>
        <fullName evidence="2">Metallophosphoesterase</fullName>
    </submittedName>
</protein>